<evidence type="ECO:0000313" key="2">
    <source>
        <dbReference type="EMBL" id="PWY86969.1"/>
    </source>
</evidence>
<feature type="non-terminal residue" evidence="2">
    <location>
        <position position="214"/>
    </location>
</feature>
<dbReference type="Proteomes" id="UP000247233">
    <property type="component" value="Unassembled WGS sequence"/>
</dbReference>
<dbReference type="PANTHER" id="PTHR39460:SF1">
    <property type="entry name" value="C6 TRANSCRIPTION FACTOR"/>
    <property type="match status" value="1"/>
</dbReference>
<dbReference type="VEuPathDB" id="FungiDB:BO70DRAFT_255839"/>
<comment type="caution">
    <text evidence="2">The sequence shown here is derived from an EMBL/GenBank/DDBJ whole genome shotgun (WGS) entry which is preliminary data.</text>
</comment>
<dbReference type="PANTHER" id="PTHR39460">
    <property type="entry name" value="EXPRESSED PROTEIN"/>
    <property type="match status" value="1"/>
</dbReference>
<dbReference type="EMBL" id="MSFL01000007">
    <property type="protein sequence ID" value="PWY86969.1"/>
    <property type="molecule type" value="Genomic_DNA"/>
</dbReference>
<dbReference type="Pfam" id="PF24855">
    <property type="entry name" value="DUF7729"/>
    <property type="match status" value="1"/>
</dbReference>
<dbReference type="AlphaFoldDB" id="A0A317WKY7"/>
<reference evidence="2 3" key="1">
    <citation type="submission" date="2016-12" db="EMBL/GenBank/DDBJ databases">
        <title>The genomes of Aspergillus section Nigri reveals drivers in fungal speciation.</title>
        <authorList>
            <consortium name="DOE Joint Genome Institute"/>
            <person name="Vesth T.C."/>
            <person name="Nybo J."/>
            <person name="Theobald S."/>
            <person name="Brandl J."/>
            <person name="Frisvad J.C."/>
            <person name="Nielsen K.F."/>
            <person name="Lyhne E.K."/>
            <person name="Kogle M.E."/>
            <person name="Kuo A."/>
            <person name="Riley R."/>
            <person name="Clum A."/>
            <person name="Nolan M."/>
            <person name="Lipzen A."/>
            <person name="Salamov A."/>
            <person name="Henrissat B."/>
            <person name="Wiebenga A."/>
            <person name="De Vries R.P."/>
            <person name="Grigoriev I.V."/>
            <person name="Mortensen U.H."/>
            <person name="Andersen M.R."/>
            <person name="Baker S.E."/>
        </authorList>
    </citation>
    <scope>NUCLEOTIDE SEQUENCE [LARGE SCALE GENOMIC DNA]</scope>
    <source>
        <strain evidence="2 3">CBS 117.55</strain>
    </source>
</reference>
<keyword evidence="3" id="KW-1185">Reference proteome</keyword>
<organism evidence="2 3">
    <name type="scientific">Aspergillus heteromorphus CBS 117.55</name>
    <dbReference type="NCBI Taxonomy" id="1448321"/>
    <lineage>
        <taxon>Eukaryota</taxon>
        <taxon>Fungi</taxon>
        <taxon>Dikarya</taxon>
        <taxon>Ascomycota</taxon>
        <taxon>Pezizomycotina</taxon>
        <taxon>Eurotiomycetes</taxon>
        <taxon>Eurotiomycetidae</taxon>
        <taxon>Eurotiales</taxon>
        <taxon>Aspergillaceae</taxon>
        <taxon>Aspergillus</taxon>
        <taxon>Aspergillus subgen. Circumdati</taxon>
    </lineage>
</organism>
<feature type="domain" description="DUF7729" evidence="1">
    <location>
        <begin position="5"/>
        <end position="210"/>
    </location>
</feature>
<dbReference type="GeneID" id="37061086"/>
<name>A0A317WKY7_9EURO</name>
<evidence type="ECO:0000313" key="3">
    <source>
        <dbReference type="Proteomes" id="UP000247233"/>
    </source>
</evidence>
<accession>A0A317WKY7</accession>
<gene>
    <name evidence="2" type="ORF">BO70DRAFT_255839</name>
</gene>
<evidence type="ECO:0000259" key="1">
    <source>
        <dbReference type="Pfam" id="PF24855"/>
    </source>
</evidence>
<dbReference type="InterPro" id="IPR056146">
    <property type="entry name" value="DUF7729"/>
</dbReference>
<dbReference type="RefSeq" id="XP_025401201.1">
    <property type="nucleotide sequence ID" value="XM_025538849.1"/>
</dbReference>
<dbReference type="OrthoDB" id="2564812at2759"/>
<protein>
    <recommendedName>
        <fullName evidence="1">DUF7729 domain-containing protein</fullName>
    </recommendedName>
</protein>
<feature type="non-terminal residue" evidence="2">
    <location>
        <position position="1"/>
    </location>
</feature>
<sequence length="214" mass="22724">TTSTFPTAFDTSLTNNFTSTTCSPFIHSLLQNTTLTSCHAISLLLRNSDSFFHALTSAAATSSILDTACDANITSCSAALSSLAIALRQPSACGKDYDAGNQLVVDAYTDLITYEPIYRATCLQSPTTKDYCFVDAVTNTSNPVNYDVYFMPFGSGITTAPWPTCNLCLEATLAVYAQWAKVEGQPLVQDYLPTAEAINGVCGAGFADVNITVG</sequence>
<proteinExistence type="predicted"/>